<protein>
    <recommendedName>
        <fullName evidence="7">Phosphatidic acid phosphatase type 2/haloperoxidase domain-containing protein</fullName>
    </recommendedName>
</protein>
<evidence type="ECO:0000256" key="3">
    <source>
        <dbReference type="ARBA" id="ARBA00022692"/>
    </source>
</evidence>
<organism evidence="8">
    <name type="scientific">Oppiella nova</name>
    <dbReference type="NCBI Taxonomy" id="334625"/>
    <lineage>
        <taxon>Eukaryota</taxon>
        <taxon>Metazoa</taxon>
        <taxon>Ecdysozoa</taxon>
        <taxon>Arthropoda</taxon>
        <taxon>Chelicerata</taxon>
        <taxon>Arachnida</taxon>
        <taxon>Acari</taxon>
        <taxon>Acariformes</taxon>
        <taxon>Sarcoptiformes</taxon>
        <taxon>Oribatida</taxon>
        <taxon>Brachypylina</taxon>
        <taxon>Oppioidea</taxon>
        <taxon>Oppiidae</taxon>
        <taxon>Oppiella</taxon>
    </lineage>
</organism>
<dbReference type="EMBL" id="OC921148">
    <property type="protein sequence ID" value="CAD7653147.1"/>
    <property type="molecule type" value="Genomic_DNA"/>
</dbReference>
<feature type="transmembrane region" description="Helical" evidence="6">
    <location>
        <begin position="76"/>
        <end position="97"/>
    </location>
</feature>
<comment type="similarity">
    <text evidence="2">Belongs to the PA-phosphatase related phosphoesterase family.</text>
</comment>
<dbReference type="Pfam" id="PF01569">
    <property type="entry name" value="PAP2"/>
    <property type="match status" value="1"/>
</dbReference>
<dbReference type="InterPro" id="IPR043216">
    <property type="entry name" value="PAP-like"/>
</dbReference>
<comment type="subcellular location">
    <subcellularLocation>
        <location evidence="1">Membrane</location>
        <topology evidence="1">Multi-pass membrane protein</topology>
    </subcellularLocation>
</comment>
<dbReference type="AlphaFoldDB" id="A0A7R9M4F2"/>
<dbReference type="GO" id="GO:0008195">
    <property type="term" value="F:phosphatidate phosphatase activity"/>
    <property type="evidence" value="ECO:0007669"/>
    <property type="project" value="TreeGrafter"/>
</dbReference>
<feature type="domain" description="Phosphatidic acid phosphatase type 2/haloperoxidase" evidence="7">
    <location>
        <begin position="76"/>
        <end position="224"/>
    </location>
</feature>
<feature type="transmembrane region" description="Helical" evidence="6">
    <location>
        <begin position="33"/>
        <end position="55"/>
    </location>
</feature>
<reference evidence="8" key="1">
    <citation type="submission" date="2020-11" db="EMBL/GenBank/DDBJ databases">
        <authorList>
            <person name="Tran Van P."/>
        </authorList>
    </citation>
    <scope>NUCLEOTIDE SEQUENCE</scope>
</reference>
<feature type="transmembrane region" description="Helical" evidence="6">
    <location>
        <begin position="144"/>
        <end position="165"/>
    </location>
</feature>
<keyword evidence="9" id="KW-1185">Reference proteome</keyword>
<dbReference type="GO" id="GO:0006644">
    <property type="term" value="P:phospholipid metabolic process"/>
    <property type="evidence" value="ECO:0007669"/>
    <property type="project" value="InterPro"/>
</dbReference>
<keyword evidence="5 6" id="KW-0472">Membrane</keyword>
<dbReference type="EMBL" id="CAJPVJ010006323">
    <property type="protein sequence ID" value="CAG2170334.1"/>
    <property type="molecule type" value="Genomic_DNA"/>
</dbReference>
<dbReference type="Proteomes" id="UP000728032">
    <property type="component" value="Unassembled WGS sequence"/>
</dbReference>
<dbReference type="OrthoDB" id="8907274at2759"/>
<keyword evidence="4 6" id="KW-1133">Transmembrane helix</keyword>
<dbReference type="InterPro" id="IPR036938">
    <property type="entry name" value="PAP2/HPO_sf"/>
</dbReference>
<accession>A0A7R9M4F2</accession>
<feature type="non-terminal residue" evidence="8">
    <location>
        <position position="273"/>
    </location>
</feature>
<proteinExistence type="inferred from homology"/>
<dbReference type="SUPFAM" id="SSF48317">
    <property type="entry name" value="Acid phosphatase/Vanadium-dependent haloperoxidase"/>
    <property type="match status" value="1"/>
</dbReference>
<dbReference type="GO" id="GO:0007165">
    <property type="term" value="P:signal transduction"/>
    <property type="evidence" value="ECO:0007669"/>
    <property type="project" value="TreeGrafter"/>
</dbReference>
<evidence type="ECO:0000256" key="2">
    <source>
        <dbReference type="ARBA" id="ARBA00008816"/>
    </source>
</evidence>
<keyword evidence="3 6" id="KW-0812">Transmembrane</keyword>
<dbReference type="PANTHER" id="PTHR10165:SF103">
    <property type="entry name" value="PHOSPHOLIPID PHOSPHATASE HOMOLOG 1.2 HOMOLOG"/>
    <property type="match status" value="1"/>
</dbReference>
<feature type="transmembrane region" description="Helical" evidence="6">
    <location>
        <begin position="209"/>
        <end position="227"/>
    </location>
</feature>
<evidence type="ECO:0000256" key="4">
    <source>
        <dbReference type="ARBA" id="ARBA00022989"/>
    </source>
</evidence>
<evidence type="ECO:0000259" key="7">
    <source>
        <dbReference type="SMART" id="SM00014"/>
    </source>
</evidence>
<name>A0A7R9M4F2_9ACAR</name>
<evidence type="ECO:0000256" key="6">
    <source>
        <dbReference type="SAM" id="Phobius"/>
    </source>
</evidence>
<evidence type="ECO:0000256" key="1">
    <source>
        <dbReference type="ARBA" id="ARBA00004141"/>
    </source>
</evidence>
<feature type="transmembrane region" description="Helical" evidence="6">
    <location>
        <begin position="177"/>
        <end position="197"/>
    </location>
</feature>
<evidence type="ECO:0000313" key="9">
    <source>
        <dbReference type="Proteomes" id="UP000728032"/>
    </source>
</evidence>
<dbReference type="InterPro" id="IPR000326">
    <property type="entry name" value="PAP2/HPO"/>
</dbReference>
<dbReference type="GO" id="GO:0046839">
    <property type="term" value="P:phospholipid dephosphorylation"/>
    <property type="evidence" value="ECO:0007669"/>
    <property type="project" value="TreeGrafter"/>
</dbReference>
<evidence type="ECO:0000256" key="5">
    <source>
        <dbReference type="ARBA" id="ARBA00023136"/>
    </source>
</evidence>
<dbReference type="PANTHER" id="PTHR10165">
    <property type="entry name" value="LIPID PHOSPHATE PHOSPHATASE"/>
    <property type="match status" value="1"/>
</dbReference>
<sequence>MFLYLFVKPFKRGFFCDDTSIRYPYKDNTITDYSLALLVLVPIIATIGGVETYRYKKSRYTTRLYKSISQELYDKFVPFLFGILASLLCTFVAKVSVGRLRPYFHSICKPNIVCDATNAYKYIEDFECTGFKDSPSGAVDEINMSFMSGHSSLMAFSMVYLTIYLQKRMPITQTSDSLIRAMIQGLAVNLAFFVGYTRISDYWHHWSDVMIGLIQGTVAAILTVLYLSDLCVGNPFNELYAKKDSNVASIESNDNTRGNGNDFQIRLVQSIKI</sequence>
<dbReference type="GO" id="GO:0005886">
    <property type="term" value="C:plasma membrane"/>
    <property type="evidence" value="ECO:0007669"/>
    <property type="project" value="TreeGrafter"/>
</dbReference>
<dbReference type="Gene3D" id="1.20.144.10">
    <property type="entry name" value="Phosphatidic acid phosphatase type 2/haloperoxidase"/>
    <property type="match status" value="1"/>
</dbReference>
<dbReference type="SMART" id="SM00014">
    <property type="entry name" value="acidPPc"/>
    <property type="match status" value="1"/>
</dbReference>
<evidence type="ECO:0000313" key="8">
    <source>
        <dbReference type="EMBL" id="CAD7653147.1"/>
    </source>
</evidence>
<gene>
    <name evidence="8" type="ORF">ONB1V03_LOCUS9805</name>
</gene>